<dbReference type="AlphaFoldDB" id="A0AAD4T3D9"/>
<dbReference type="Pfam" id="PF14214">
    <property type="entry name" value="Helitron_like_N"/>
    <property type="match status" value="1"/>
</dbReference>
<feature type="domain" description="Helitron helicase-like" evidence="1">
    <location>
        <begin position="152"/>
        <end position="342"/>
    </location>
</feature>
<dbReference type="EMBL" id="JAJJMB010006393">
    <property type="protein sequence ID" value="KAI3934810.1"/>
    <property type="molecule type" value="Genomic_DNA"/>
</dbReference>
<evidence type="ECO:0008006" key="5">
    <source>
        <dbReference type="Google" id="ProtNLM"/>
    </source>
</evidence>
<evidence type="ECO:0000259" key="2">
    <source>
        <dbReference type="Pfam" id="PF20209"/>
    </source>
</evidence>
<dbReference type="InterPro" id="IPR046700">
    <property type="entry name" value="DUF6570"/>
</dbReference>
<reference evidence="3" key="1">
    <citation type="submission" date="2022-04" db="EMBL/GenBank/DDBJ databases">
        <title>A functionally conserved STORR gene fusion in Papaver species that diverged 16.8 million years ago.</title>
        <authorList>
            <person name="Catania T."/>
        </authorList>
    </citation>
    <scope>NUCLEOTIDE SEQUENCE</scope>
    <source>
        <strain evidence="3">S-188037</strain>
    </source>
</reference>
<evidence type="ECO:0000313" key="4">
    <source>
        <dbReference type="Proteomes" id="UP001202328"/>
    </source>
</evidence>
<protein>
    <recommendedName>
        <fullName evidence="5">Helitron helicase-like domain-containing protein</fullName>
    </recommendedName>
</protein>
<name>A0AAD4T3D9_9MAGN</name>
<feature type="domain" description="DUF6570" evidence="2">
    <location>
        <begin position="2"/>
        <end position="29"/>
    </location>
</feature>
<dbReference type="InterPro" id="IPR025476">
    <property type="entry name" value="Helitron_helicase-like"/>
</dbReference>
<gene>
    <name evidence="3" type="ORF">MKW98_026218</name>
</gene>
<dbReference type="Pfam" id="PF20209">
    <property type="entry name" value="DUF6570"/>
    <property type="match status" value="1"/>
</dbReference>
<keyword evidence="4" id="KW-1185">Reference proteome</keyword>
<evidence type="ECO:0000259" key="1">
    <source>
        <dbReference type="Pfam" id="PF14214"/>
    </source>
</evidence>
<organism evidence="3 4">
    <name type="scientific">Papaver atlanticum</name>
    <dbReference type="NCBI Taxonomy" id="357466"/>
    <lineage>
        <taxon>Eukaryota</taxon>
        <taxon>Viridiplantae</taxon>
        <taxon>Streptophyta</taxon>
        <taxon>Embryophyta</taxon>
        <taxon>Tracheophyta</taxon>
        <taxon>Spermatophyta</taxon>
        <taxon>Magnoliopsida</taxon>
        <taxon>Ranunculales</taxon>
        <taxon>Papaveraceae</taxon>
        <taxon>Papaveroideae</taxon>
        <taxon>Papaver</taxon>
    </lineage>
</organism>
<sequence length="391" mass="46171">MREYVRQALEWLKENHKYYKDIKISDENIASLPEEGVPLDLPVMDAGIEEQREDDVHHGPPELQDQFVCIDDFESVGTIGVNVQPDQEREIRRALEEKEGAEKTNVELPFSGQVIDEFTTQGYITMAFPALFPSGKADLREPRIRKVPARLYLYYLMSYYDQRFARDSRFRYFAWNSLTRWWALALGTVYINRNPRDGELTIEKIREMVSSGDSSLACHVAYCAQQMRGCRVYWYSRLKELISMVNQLGPPTIFFTLSAADLQWPELYKLLDTENRLESLDPNRRRRERAKLLNENPLVVSWFLQKRVDLFLKLFLKKEFKVVDHWYRFEWQSRGSGHVHGFLWLEDRSDPSRIATDEEARSYAHGIRIPVSESSYKTIIRVHRKFQRIQI</sequence>
<evidence type="ECO:0000313" key="3">
    <source>
        <dbReference type="EMBL" id="KAI3934810.1"/>
    </source>
</evidence>
<proteinExistence type="predicted"/>
<comment type="caution">
    <text evidence="3">The sequence shown here is derived from an EMBL/GenBank/DDBJ whole genome shotgun (WGS) entry which is preliminary data.</text>
</comment>
<accession>A0AAD4T3D9</accession>
<dbReference type="Proteomes" id="UP001202328">
    <property type="component" value="Unassembled WGS sequence"/>
</dbReference>